<feature type="region of interest" description="Disordered" evidence="5">
    <location>
        <begin position="1"/>
        <end position="22"/>
    </location>
</feature>
<dbReference type="GO" id="GO:0020037">
    <property type="term" value="F:heme binding"/>
    <property type="evidence" value="ECO:0007669"/>
    <property type="project" value="InterPro"/>
</dbReference>
<evidence type="ECO:0000256" key="2">
    <source>
        <dbReference type="ARBA" id="ARBA00022723"/>
    </source>
</evidence>
<evidence type="ECO:0000256" key="1">
    <source>
        <dbReference type="ARBA" id="ARBA00022617"/>
    </source>
</evidence>
<evidence type="ECO:0000313" key="7">
    <source>
        <dbReference type="EMBL" id="EDM81955.1"/>
    </source>
</evidence>
<protein>
    <recommendedName>
        <fullName evidence="6">Cytochrome c domain-containing protein</fullName>
    </recommendedName>
</protein>
<dbReference type="InterPro" id="IPR011048">
    <property type="entry name" value="Haem_d1_sf"/>
</dbReference>
<dbReference type="InterPro" id="IPR036909">
    <property type="entry name" value="Cyt_c-like_dom_sf"/>
</dbReference>
<dbReference type="Gene3D" id="1.10.760.10">
    <property type="entry name" value="Cytochrome c-like domain"/>
    <property type="match status" value="1"/>
</dbReference>
<sequence>MSLGACQDEPTPAPPVDDRKPILAEVPPPSISGGTMVLLDDGRVLVADADRARVHIVSISPPRFEADVLFEDGAEPGRSVEGSAGLAHVILRGSGDLATFDTTTGEVFDRRHLCTDPRGVAYDGATAQLFVTCSDGNLLTLPELGGDVTERRFIEPDLRDILVQGESLLISRLRSAEIIEVPKSDLGVIGRSTPPIATNALPTVAWRMIEVNDDEIAMLHQYSATTEVAVTDPGEDSGGDFGEEGGGAPYGGGHFCEPAIVSPGITTWAGGEVSSSRRMGGPTPVVDMAVSSDGTIAVAVAGAPEGQPDVRFPIEDDFCFEGGGGITTPGQPVSVAYLPDGRLLVQSREPSALYVYGSTLQHELTFELSGESRFDTGHDLYHRSTPSSIACASCHPEATDDGHVWTFEDLGPRKTQSPEVGLEGSAPFHWGGDIDDFQHLTNEVYTHRMGGMGQSDARAAAFQRWIFSAERPPSGTEVDADLSAEGEQLFNDFGCASCHSGSRFTNNQTVLVRNEPLQVPSLRRVALHPPFMHDGRSPDLRSAVFDMLDATATAPFTGSDIDAITEYLRTL</sequence>
<dbReference type="PROSITE" id="PS51007">
    <property type="entry name" value="CYTC"/>
    <property type="match status" value="1"/>
</dbReference>
<dbReference type="GO" id="GO:0046872">
    <property type="term" value="F:metal ion binding"/>
    <property type="evidence" value="ECO:0007669"/>
    <property type="project" value="UniProtKB-KW"/>
</dbReference>
<dbReference type="OrthoDB" id="5342087at2"/>
<dbReference type="PANTHER" id="PTHR30600">
    <property type="entry name" value="CYTOCHROME C PEROXIDASE-RELATED"/>
    <property type="match status" value="1"/>
</dbReference>
<proteinExistence type="predicted"/>
<evidence type="ECO:0000313" key="8">
    <source>
        <dbReference type="Proteomes" id="UP000005801"/>
    </source>
</evidence>
<dbReference type="AlphaFoldDB" id="A6FXD1"/>
<dbReference type="EMBL" id="ABCS01000001">
    <property type="protein sequence ID" value="EDM81955.1"/>
    <property type="molecule type" value="Genomic_DNA"/>
</dbReference>
<evidence type="ECO:0000256" key="3">
    <source>
        <dbReference type="ARBA" id="ARBA00023004"/>
    </source>
</evidence>
<dbReference type="InterPro" id="IPR051395">
    <property type="entry name" value="Cytochrome_c_Peroxidase/MauG"/>
</dbReference>
<keyword evidence="8" id="KW-1185">Reference proteome</keyword>
<dbReference type="GO" id="GO:0009055">
    <property type="term" value="F:electron transfer activity"/>
    <property type="evidence" value="ECO:0007669"/>
    <property type="project" value="InterPro"/>
</dbReference>
<accession>A6FXD1</accession>
<dbReference type="Proteomes" id="UP000005801">
    <property type="component" value="Unassembled WGS sequence"/>
</dbReference>
<dbReference type="eggNOG" id="COG3391">
    <property type="taxonomic scope" value="Bacteria"/>
</dbReference>
<dbReference type="SUPFAM" id="SSF51004">
    <property type="entry name" value="C-terminal (heme d1) domain of cytochrome cd1-nitrite reductase"/>
    <property type="match status" value="1"/>
</dbReference>
<evidence type="ECO:0000259" key="6">
    <source>
        <dbReference type="PROSITE" id="PS51007"/>
    </source>
</evidence>
<dbReference type="SUPFAM" id="SSF46626">
    <property type="entry name" value="Cytochrome c"/>
    <property type="match status" value="1"/>
</dbReference>
<keyword evidence="3 4" id="KW-0408">Iron</keyword>
<dbReference type="GO" id="GO:0004130">
    <property type="term" value="F:cytochrome-c peroxidase activity"/>
    <property type="evidence" value="ECO:0007669"/>
    <property type="project" value="TreeGrafter"/>
</dbReference>
<feature type="domain" description="Cytochrome c" evidence="6">
    <location>
        <begin position="481"/>
        <end position="571"/>
    </location>
</feature>
<dbReference type="RefSeq" id="WP_006969130.1">
    <property type="nucleotide sequence ID" value="NZ_ABCS01000001.1"/>
</dbReference>
<dbReference type="InterPro" id="IPR009056">
    <property type="entry name" value="Cyt_c-like_dom"/>
</dbReference>
<reference evidence="7 8" key="1">
    <citation type="submission" date="2007-06" db="EMBL/GenBank/DDBJ databases">
        <authorList>
            <person name="Shimkets L."/>
            <person name="Ferriera S."/>
            <person name="Johnson J."/>
            <person name="Kravitz S."/>
            <person name="Beeson K."/>
            <person name="Sutton G."/>
            <person name="Rogers Y.-H."/>
            <person name="Friedman R."/>
            <person name="Frazier M."/>
            <person name="Venter J.C."/>
        </authorList>
    </citation>
    <scope>NUCLEOTIDE SEQUENCE [LARGE SCALE GENOMIC DNA]</scope>
    <source>
        <strain evidence="7 8">SIR-1</strain>
    </source>
</reference>
<gene>
    <name evidence="7" type="ORF">PPSIR1_05793</name>
</gene>
<evidence type="ECO:0000256" key="4">
    <source>
        <dbReference type="PROSITE-ProRule" id="PRU00433"/>
    </source>
</evidence>
<organism evidence="7 8">
    <name type="scientific">Plesiocystis pacifica SIR-1</name>
    <dbReference type="NCBI Taxonomy" id="391625"/>
    <lineage>
        <taxon>Bacteria</taxon>
        <taxon>Pseudomonadati</taxon>
        <taxon>Myxococcota</taxon>
        <taxon>Polyangia</taxon>
        <taxon>Nannocystales</taxon>
        <taxon>Nannocystaceae</taxon>
        <taxon>Plesiocystis</taxon>
    </lineage>
</organism>
<dbReference type="eggNOG" id="COG1858">
    <property type="taxonomic scope" value="Bacteria"/>
</dbReference>
<evidence type="ECO:0000256" key="5">
    <source>
        <dbReference type="SAM" id="MobiDB-lite"/>
    </source>
</evidence>
<dbReference type="InterPro" id="IPR015943">
    <property type="entry name" value="WD40/YVTN_repeat-like_dom_sf"/>
</dbReference>
<comment type="caution">
    <text evidence="7">The sequence shown here is derived from an EMBL/GenBank/DDBJ whole genome shotgun (WGS) entry which is preliminary data.</text>
</comment>
<dbReference type="Gene3D" id="2.130.10.10">
    <property type="entry name" value="YVTN repeat-like/Quinoprotein amine dehydrogenase"/>
    <property type="match status" value="1"/>
</dbReference>
<name>A6FXD1_9BACT</name>
<keyword evidence="2 4" id="KW-0479">Metal-binding</keyword>
<keyword evidence="1 4" id="KW-0349">Heme</keyword>
<dbReference type="STRING" id="391625.PPSIR1_05793"/>